<keyword evidence="1" id="KW-0812">Transmembrane</keyword>
<evidence type="ECO:0000313" key="3">
    <source>
        <dbReference type="Proteomes" id="UP001596108"/>
    </source>
</evidence>
<feature type="transmembrane region" description="Helical" evidence="1">
    <location>
        <begin position="20"/>
        <end position="47"/>
    </location>
</feature>
<gene>
    <name evidence="2" type="ORF">ACFPQ4_24425</name>
</gene>
<comment type="caution">
    <text evidence="2">The sequence shown here is derived from an EMBL/GenBank/DDBJ whole genome shotgun (WGS) entry which is preliminary data.</text>
</comment>
<organism evidence="2 3">
    <name type="scientific">Cohnella yongneupensis</name>
    <dbReference type="NCBI Taxonomy" id="425006"/>
    <lineage>
        <taxon>Bacteria</taxon>
        <taxon>Bacillati</taxon>
        <taxon>Bacillota</taxon>
        <taxon>Bacilli</taxon>
        <taxon>Bacillales</taxon>
        <taxon>Paenibacillaceae</taxon>
        <taxon>Cohnella</taxon>
    </lineage>
</organism>
<keyword evidence="1" id="KW-1133">Transmembrane helix</keyword>
<proteinExistence type="predicted"/>
<sequence length="76" mass="8916">MWKYAWETYGGRISGVVAGLFFGVIYLFAGFWDMLFCALIVGIGYWVGKHKDEGRGPLLPWERLTEWVTDRWPRSR</sequence>
<keyword evidence="1" id="KW-0472">Membrane</keyword>
<evidence type="ECO:0000256" key="1">
    <source>
        <dbReference type="SAM" id="Phobius"/>
    </source>
</evidence>
<protein>
    <submittedName>
        <fullName evidence="2">DUF2273 domain-containing protein</fullName>
    </submittedName>
</protein>
<dbReference type="EMBL" id="JBHSNC010000058">
    <property type="protein sequence ID" value="MFC5532577.1"/>
    <property type="molecule type" value="Genomic_DNA"/>
</dbReference>
<accession>A0ABW0R9T0</accession>
<keyword evidence="3" id="KW-1185">Reference proteome</keyword>
<dbReference type="Pfam" id="PF10031">
    <property type="entry name" value="DUF2273"/>
    <property type="match status" value="1"/>
</dbReference>
<evidence type="ECO:0000313" key="2">
    <source>
        <dbReference type="EMBL" id="MFC5532577.1"/>
    </source>
</evidence>
<reference evidence="3" key="1">
    <citation type="journal article" date="2019" name="Int. J. Syst. Evol. Microbiol.">
        <title>The Global Catalogue of Microorganisms (GCM) 10K type strain sequencing project: providing services to taxonomists for standard genome sequencing and annotation.</title>
        <authorList>
            <consortium name="The Broad Institute Genomics Platform"/>
            <consortium name="The Broad Institute Genome Sequencing Center for Infectious Disease"/>
            <person name="Wu L."/>
            <person name="Ma J."/>
        </authorList>
    </citation>
    <scope>NUCLEOTIDE SEQUENCE [LARGE SCALE GENOMIC DNA]</scope>
    <source>
        <strain evidence="3">CGMCC 1.18578</strain>
    </source>
</reference>
<name>A0ABW0R9T0_9BACL</name>
<dbReference type="RefSeq" id="WP_378114565.1">
    <property type="nucleotide sequence ID" value="NZ_JBHSNC010000058.1"/>
</dbReference>
<dbReference type="InterPro" id="IPR018730">
    <property type="entry name" value="DUF2273"/>
</dbReference>
<dbReference type="Proteomes" id="UP001596108">
    <property type="component" value="Unassembled WGS sequence"/>
</dbReference>